<feature type="region of interest" description="Disordered" evidence="1">
    <location>
        <begin position="30"/>
        <end position="59"/>
    </location>
</feature>
<feature type="region of interest" description="Disordered" evidence="1">
    <location>
        <begin position="126"/>
        <end position="149"/>
    </location>
</feature>
<protein>
    <recommendedName>
        <fullName evidence="5">DUF3570 domain-containing protein</fullName>
    </recommendedName>
</protein>
<dbReference type="RefSeq" id="WP_067910608.1">
    <property type="nucleotide sequence ID" value="NZ_KQ954245.1"/>
</dbReference>
<dbReference type="EMBL" id="LLZS01000007">
    <property type="protein sequence ID" value="KUR71247.1"/>
    <property type="molecule type" value="Genomic_DNA"/>
</dbReference>
<evidence type="ECO:0008006" key="5">
    <source>
        <dbReference type="Google" id="ProtNLM"/>
    </source>
</evidence>
<evidence type="ECO:0000313" key="3">
    <source>
        <dbReference type="EMBL" id="KUR71247.1"/>
    </source>
</evidence>
<dbReference type="SUPFAM" id="SSF56935">
    <property type="entry name" value="Porins"/>
    <property type="match status" value="1"/>
</dbReference>
<dbReference type="OrthoDB" id="9804574at2"/>
<evidence type="ECO:0000256" key="2">
    <source>
        <dbReference type="SAM" id="SignalP"/>
    </source>
</evidence>
<keyword evidence="2" id="KW-0732">Signal</keyword>
<gene>
    <name evidence="3" type="ORF">AQZ52_11315</name>
</gene>
<feature type="chain" id="PRO_5007156966" description="DUF3570 domain-containing protein" evidence="2">
    <location>
        <begin position="30"/>
        <end position="469"/>
    </location>
</feature>
<proteinExistence type="predicted"/>
<dbReference type="Proteomes" id="UP000058012">
    <property type="component" value="Unassembled WGS sequence"/>
</dbReference>
<dbReference type="STRING" id="1117702.AQZ52_11315"/>
<evidence type="ECO:0000256" key="1">
    <source>
        <dbReference type="SAM" id="MobiDB-lite"/>
    </source>
</evidence>
<dbReference type="Pfam" id="PF12094">
    <property type="entry name" value="DUF3570"/>
    <property type="match status" value="1"/>
</dbReference>
<comment type="caution">
    <text evidence="3">The sequence shown here is derived from an EMBL/GenBank/DDBJ whole genome shotgun (WGS) entry which is preliminary data.</text>
</comment>
<organism evidence="3 4">
    <name type="scientific">Novosphingobium fuchskuhlense</name>
    <dbReference type="NCBI Taxonomy" id="1117702"/>
    <lineage>
        <taxon>Bacteria</taxon>
        <taxon>Pseudomonadati</taxon>
        <taxon>Pseudomonadota</taxon>
        <taxon>Alphaproteobacteria</taxon>
        <taxon>Sphingomonadales</taxon>
        <taxon>Sphingomonadaceae</taxon>
        <taxon>Novosphingobium</taxon>
    </lineage>
</organism>
<evidence type="ECO:0000313" key="4">
    <source>
        <dbReference type="Proteomes" id="UP000058012"/>
    </source>
</evidence>
<name>A0A117UUT3_9SPHN</name>
<keyword evidence="4" id="KW-1185">Reference proteome</keyword>
<reference evidence="3 4" key="1">
    <citation type="submission" date="2015-10" db="EMBL/GenBank/DDBJ databases">
        <title>Draft genome sequence of Novosphingobium fuchskuhlense DSM 25065 isolated from a surface water sample of the southwest basin of Lake Grosse Fuchskuhle.</title>
        <authorList>
            <person name="Ruckert C."/>
            <person name="Winkler A."/>
            <person name="Glaeser J."/>
            <person name="Grossart H.-P."/>
            <person name="Kalinowski J."/>
            <person name="Glaeser S."/>
        </authorList>
    </citation>
    <scope>NUCLEOTIDE SEQUENCE [LARGE SCALE GENOMIC DNA]</scope>
    <source>
        <strain evidence="3 4">FNE08-7</strain>
    </source>
</reference>
<accession>A0A117UUT3</accession>
<dbReference type="InterPro" id="IPR021953">
    <property type="entry name" value="DUF3570"/>
</dbReference>
<sequence>MQLTGPRIAGTLGALAGALLGAAPLAAQTAPEAAPQAAPQTAPQTGEAAPNAYDETSSEAGTLVADTAVLYYQEDESRVRVIESETGLTWNRANGTVISGKFVYDSLTGATPNGAARSRNVVQTFRPPTQRGGHLPAASTREHAGDTTTGASGIYEIKRGRLPVDAGFKDRRKAVDLGVTVPVASGLKLSMGGAGSWEMDFTSYSGRASLAKELFNKNTTLSLGYNYERDSVKPFTGIPRALASMGETVVGTGRHKVVSSFVAGLTQVLTPGWLAQLNWSHGVSTGYQTDPYKLVSLVDSASGDPFAYVYEKRPDRRVRDSIYAGTKFALGSAVTDASVRWYRDSWGIKSWTFALSEHAPLGRSAYVEPGIRYYRQTGARFFRHYLLIDEITPDFVSADSRLGAFHAWTFGIKAGAKIAPNLEIYGAAERYIQEGQRFDRTAPGTLARTDLFAGSKSVSLITGLRVTFR</sequence>
<feature type="signal peptide" evidence="2">
    <location>
        <begin position="1"/>
        <end position="29"/>
    </location>
</feature>
<feature type="compositionally biased region" description="Low complexity" evidence="1">
    <location>
        <begin position="30"/>
        <end position="49"/>
    </location>
</feature>
<dbReference type="AlphaFoldDB" id="A0A117UUT3"/>